<gene>
    <name evidence="1" type="ORF">GCM10014713_56490</name>
</gene>
<evidence type="ECO:0000313" key="2">
    <source>
        <dbReference type="Proteomes" id="UP000619486"/>
    </source>
</evidence>
<reference evidence="1" key="1">
    <citation type="journal article" date="2014" name="Int. J. Syst. Evol. Microbiol.">
        <title>Complete genome sequence of Corynebacterium casei LMG S-19264T (=DSM 44701T), isolated from a smear-ripened cheese.</title>
        <authorList>
            <consortium name="US DOE Joint Genome Institute (JGI-PGF)"/>
            <person name="Walter F."/>
            <person name="Albersmeier A."/>
            <person name="Kalinowski J."/>
            <person name="Ruckert C."/>
        </authorList>
    </citation>
    <scope>NUCLEOTIDE SEQUENCE</scope>
    <source>
        <strain evidence="1">JCM 3172</strain>
    </source>
</reference>
<dbReference type="Proteomes" id="UP000619486">
    <property type="component" value="Unassembled WGS sequence"/>
</dbReference>
<organism evidence="1 2">
    <name type="scientific">Streptomyces purpureus</name>
    <dbReference type="NCBI Taxonomy" id="1951"/>
    <lineage>
        <taxon>Bacteria</taxon>
        <taxon>Bacillati</taxon>
        <taxon>Actinomycetota</taxon>
        <taxon>Actinomycetes</taxon>
        <taxon>Kitasatosporales</taxon>
        <taxon>Streptomycetaceae</taxon>
        <taxon>Streptomyces</taxon>
    </lineage>
</organism>
<accession>A0A918HDH1</accession>
<dbReference type="AlphaFoldDB" id="A0A918HDH1"/>
<evidence type="ECO:0000313" key="1">
    <source>
        <dbReference type="EMBL" id="GGT55400.1"/>
    </source>
</evidence>
<sequence>MDPTDGWAAGCAEDWTGTSAGCWLMAPFFRAKGWSGASERAVVEGSLPLGRAGTAGFIRRGSQACLNGG</sequence>
<protein>
    <submittedName>
        <fullName evidence="1">Uncharacterized protein</fullName>
    </submittedName>
</protein>
<proteinExistence type="predicted"/>
<comment type="caution">
    <text evidence="1">The sequence shown here is derived from an EMBL/GenBank/DDBJ whole genome shotgun (WGS) entry which is preliminary data.</text>
</comment>
<dbReference type="EMBL" id="BMQQ01000028">
    <property type="protein sequence ID" value="GGT55400.1"/>
    <property type="molecule type" value="Genomic_DNA"/>
</dbReference>
<reference evidence="1" key="2">
    <citation type="submission" date="2020-09" db="EMBL/GenBank/DDBJ databases">
        <authorList>
            <person name="Sun Q."/>
            <person name="Ohkuma M."/>
        </authorList>
    </citation>
    <scope>NUCLEOTIDE SEQUENCE</scope>
    <source>
        <strain evidence="1">JCM 3172</strain>
    </source>
</reference>
<name>A0A918HDH1_9ACTN</name>
<keyword evidence="2" id="KW-1185">Reference proteome</keyword>